<gene>
    <name evidence="1" type="ORF">F2P81_023848</name>
</gene>
<comment type="caution">
    <text evidence="1">The sequence shown here is derived from an EMBL/GenBank/DDBJ whole genome shotgun (WGS) entry which is preliminary data.</text>
</comment>
<accession>A0A6A4RT45</accession>
<proteinExistence type="predicted"/>
<dbReference type="EMBL" id="VEVO01000022">
    <property type="protein sequence ID" value="KAF0023218.1"/>
    <property type="molecule type" value="Genomic_DNA"/>
</dbReference>
<evidence type="ECO:0000313" key="2">
    <source>
        <dbReference type="Proteomes" id="UP000438429"/>
    </source>
</evidence>
<sequence length="84" mass="9523">MMHAYVKTVPSDQGENVQYTVDMNVRTPKEYLSVGSEKRSYELTKEGCSKNECDYLCGKINIVTVSALVVTDSCDRYIPTDYLQ</sequence>
<organism evidence="1 2">
    <name type="scientific">Scophthalmus maximus</name>
    <name type="common">Turbot</name>
    <name type="synonym">Psetta maxima</name>
    <dbReference type="NCBI Taxonomy" id="52904"/>
    <lineage>
        <taxon>Eukaryota</taxon>
        <taxon>Metazoa</taxon>
        <taxon>Chordata</taxon>
        <taxon>Craniata</taxon>
        <taxon>Vertebrata</taxon>
        <taxon>Euteleostomi</taxon>
        <taxon>Actinopterygii</taxon>
        <taxon>Neopterygii</taxon>
        <taxon>Teleostei</taxon>
        <taxon>Neoteleostei</taxon>
        <taxon>Acanthomorphata</taxon>
        <taxon>Carangaria</taxon>
        <taxon>Pleuronectiformes</taxon>
        <taxon>Pleuronectoidei</taxon>
        <taxon>Scophthalmidae</taxon>
        <taxon>Scophthalmus</taxon>
    </lineage>
</organism>
<reference evidence="1 2" key="1">
    <citation type="submission" date="2019-06" db="EMBL/GenBank/DDBJ databases">
        <title>Draft genomes of female and male turbot (Scophthalmus maximus).</title>
        <authorList>
            <person name="Xu H."/>
            <person name="Xu X.-W."/>
            <person name="Shao C."/>
            <person name="Chen S."/>
        </authorList>
    </citation>
    <scope>NUCLEOTIDE SEQUENCE [LARGE SCALE GENOMIC DNA]</scope>
    <source>
        <strain evidence="1">Ysfricsl-2016a</strain>
        <tissue evidence="1">Blood</tissue>
    </source>
</reference>
<name>A0A6A4RT45_SCOMX</name>
<evidence type="ECO:0000313" key="1">
    <source>
        <dbReference type="EMBL" id="KAF0023218.1"/>
    </source>
</evidence>
<protein>
    <submittedName>
        <fullName evidence="1">Uncharacterized protein</fullName>
    </submittedName>
</protein>
<dbReference type="AlphaFoldDB" id="A0A6A4RT45"/>
<dbReference type="Proteomes" id="UP000438429">
    <property type="component" value="Unassembled WGS sequence"/>
</dbReference>